<keyword evidence="2" id="KW-1185">Reference proteome</keyword>
<protein>
    <recommendedName>
        <fullName evidence="3">Asparagine synthetase domain-containing protein</fullName>
    </recommendedName>
</protein>
<comment type="caution">
    <text evidence="1">The sequence shown here is derived from an EMBL/GenBank/DDBJ whole genome shotgun (WGS) entry which is preliminary data.</text>
</comment>
<dbReference type="InterPro" id="IPR014729">
    <property type="entry name" value="Rossmann-like_a/b/a_fold"/>
</dbReference>
<evidence type="ECO:0000313" key="1">
    <source>
        <dbReference type="EMBL" id="GGO42339.1"/>
    </source>
</evidence>
<accession>A0ABQ2LRL9</accession>
<sequence>MTVLLSIVPRGTADKAGLRAVCAAAVESYTPFLGPRYGQEPVVHRGLSSPGAVLVEWPATAARHTRRRAIRWASATFPGVGDELLRSSGPFGQPMELRTPVGGSYMAIAGNRREIYSWNTVPALEAVHYGEDADYFYVSNRPLAIALAMARGDVNAVETSDDYLAEALNFGFSMSGQTPFAGVTTIPTRSAVKISGGRLEVVDGPARPPATIAPNEDPFQPGVSELEAALNSSTDRLLAALPEKTIQLRLSGGKDSRLLLGLLRNRGVENLHAVTQGNETSEEVMVAAQLAEMTGIQHSVVRPAMSVPSSVIDSFTQSLRDGQGFFLSEALGAPYAFADPFVIGEGYASGQWPTFKGLYQRKKSIVQADLDHEWAAHNAQILTPELNEKTAQALLDWAESMPGSTPAEILYAYGRDIRASRYMQASTVVVDAYSQVFFPFADSEVTAVSDALTPYLRFSHIAMFLVMRRVWNESMAVPFARGGRFRFERDGPSEKLSGPDFAQRTATPEPRPVTVLGADRMAGVPDRALVEEPLTASSRYLLECAAWPRLETLLSPQFVALIRRLAAMETEHEALMTLRTAKGRVHTRVNLARAILADRWLSREWLRP</sequence>
<dbReference type="Gene3D" id="3.40.50.620">
    <property type="entry name" value="HUPs"/>
    <property type="match status" value="1"/>
</dbReference>
<dbReference type="RefSeq" id="WP_188804438.1">
    <property type="nucleotide sequence ID" value="NZ_BAAAOU010000001.1"/>
</dbReference>
<name>A0ABQ2LRL9_9MICC</name>
<dbReference type="SUPFAM" id="SSF52402">
    <property type="entry name" value="Adenine nucleotide alpha hydrolases-like"/>
    <property type="match status" value="1"/>
</dbReference>
<evidence type="ECO:0008006" key="3">
    <source>
        <dbReference type="Google" id="ProtNLM"/>
    </source>
</evidence>
<evidence type="ECO:0000313" key="2">
    <source>
        <dbReference type="Proteomes" id="UP000642509"/>
    </source>
</evidence>
<gene>
    <name evidence="1" type="ORF">GCM10010977_07880</name>
</gene>
<organism evidence="1 2">
    <name type="scientific">Citricoccus zhacaiensis</name>
    <dbReference type="NCBI Taxonomy" id="489142"/>
    <lineage>
        <taxon>Bacteria</taxon>
        <taxon>Bacillati</taxon>
        <taxon>Actinomycetota</taxon>
        <taxon>Actinomycetes</taxon>
        <taxon>Micrococcales</taxon>
        <taxon>Micrococcaceae</taxon>
        <taxon>Citricoccus</taxon>
    </lineage>
</organism>
<dbReference type="EMBL" id="BMLQ01000002">
    <property type="protein sequence ID" value="GGO42339.1"/>
    <property type="molecule type" value="Genomic_DNA"/>
</dbReference>
<reference evidence="2" key="1">
    <citation type="journal article" date="2019" name="Int. J. Syst. Evol. Microbiol.">
        <title>The Global Catalogue of Microorganisms (GCM) 10K type strain sequencing project: providing services to taxonomists for standard genome sequencing and annotation.</title>
        <authorList>
            <consortium name="The Broad Institute Genomics Platform"/>
            <consortium name="The Broad Institute Genome Sequencing Center for Infectious Disease"/>
            <person name="Wu L."/>
            <person name="Ma J."/>
        </authorList>
    </citation>
    <scope>NUCLEOTIDE SEQUENCE [LARGE SCALE GENOMIC DNA]</scope>
    <source>
        <strain evidence="2">CGMCC 1.7064</strain>
    </source>
</reference>
<proteinExistence type="predicted"/>
<dbReference type="Proteomes" id="UP000642509">
    <property type="component" value="Unassembled WGS sequence"/>
</dbReference>